<evidence type="ECO:0000256" key="1">
    <source>
        <dbReference type="SAM" id="Phobius"/>
    </source>
</evidence>
<proteinExistence type="predicted"/>
<gene>
    <name evidence="3" type="ORF">I5L79_23070</name>
</gene>
<accession>A0ABS0L8J7</accession>
<reference evidence="3 4" key="1">
    <citation type="submission" date="2020-11" db="EMBL/GenBank/DDBJ databases">
        <title>Hymenobacter sp.</title>
        <authorList>
            <person name="Kim M.K."/>
        </authorList>
    </citation>
    <scope>NUCLEOTIDE SEQUENCE [LARGE SCALE GENOMIC DNA]</scope>
    <source>
        <strain evidence="3 4">BT594</strain>
    </source>
</reference>
<feature type="signal peptide" evidence="2">
    <location>
        <begin position="1"/>
        <end position="29"/>
    </location>
</feature>
<keyword evidence="1" id="KW-0472">Membrane</keyword>
<keyword evidence="1" id="KW-0812">Transmembrane</keyword>
<evidence type="ECO:0000313" key="3">
    <source>
        <dbReference type="EMBL" id="MBG8556447.1"/>
    </source>
</evidence>
<evidence type="ECO:0000313" key="4">
    <source>
        <dbReference type="Proteomes" id="UP000601099"/>
    </source>
</evidence>
<keyword evidence="2" id="KW-0732">Signal</keyword>
<feature type="transmembrane region" description="Helical" evidence="1">
    <location>
        <begin position="148"/>
        <end position="165"/>
    </location>
</feature>
<feature type="chain" id="PRO_5046463091" description="DUF308 domain-containing protein" evidence="2">
    <location>
        <begin position="30"/>
        <end position="196"/>
    </location>
</feature>
<dbReference type="Proteomes" id="UP000601099">
    <property type="component" value="Unassembled WGS sequence"/>
</dbReference>
<dbReference type="RefSeq" id="WP_196957464.1">
    <property type="nucleotide sequence ID" value="NZ_JADWYK010000028.1"/>
</dbReference>
<comment type="caution">
    <text evidence="3">The sequence shown here is derived from an EMBL/GenBank/DDBJ whole genome shotgun (WGS) entry which is preliminary data.</text>
</comment>
<organism evidence="3 4">
    <name type="scientific">Hymenobacter guriensis</name>
    <dbReference type="NCBI Taxonomy" id="2793065"/>
    <lineage>
        <taxon>Bacteria</taxon>
        <taxon>Pseudomonadati</taxon>
        <taxon>Bacteroidota</taxon>
        <taxon>Cytophagia</taxon>
        <taxon>Cytophagales</taxon>
        <taxon>Hymenobacteraceae</taxon>
        <taxon>Hymenobacter</taxon>
    </lineage>
</organism>
<name>A0ABS0L8J7_9BACT</name>
<dbReference type="PROSITE" id="PS51257">
    <property type="entry name" value="PROKAR_LIPOPROTEIN"/>
    <property type="match status" value="1"/>
</dbReference>
<evidence type="ECO:0000256" key="2">
    <source>
        <dbReference type="SAM" id="SignalP"/>
    </source>
</evidence>
<keyword evidence="4" id="KW-1185">Reference proteome</keyword>
<sequence>MKQHLLSWKQSLLALTVLISAGLSSCNRAEYAMLPKTSSYHGTERVAVKTPIATPAPAVAEAPVATAPAAELAVAAPATTAKATAPAVAAAPSVAKKATASATPTAKPSFMQKMVVKKALKNVDKVASKVLVKKHKDVAESNKLSGKIRQGVILLLVGLLIEILGAATGLGIIYLLGAIIAIIGLVFIVLGLLDEI</sequence>
<keyword evidence="1" id="KW-1133">Transmembrane helix</keyword>
<protein>
    <recommendedName>
        <fullName evidence="5">DUF308 domain-containing protein</fullName>
    </recommendedName>
</protein>
<evidence type="ECO:0008006" key="5">
    <source>
        <dbReference type="Google" id="ProtNLM"/>
    </source>
</evidence>
<feature type="transmembrane region" description="Helical" evidence="1">
    <location>
        <begin position="172"/>
        <end position="193"/>
    </location>
</feature>
<dbReference type="EMBL" id="JADWYK010000028">
    <property type="protein sequence ID" value="MBG8556447.1"/>
    <property type="molecule type" value="Genomic_DNA"/>
</dbReference>